<reference evidence="1" key="1">
    <citation type="submission" date="2022-06" db="EMBL/GenBank/DDBJ databases">
        <authorList>
            <person name="Legras J.-L."/>
            <person name="Devillers H."/>
            <person name="Grondin C."/>
        </authorList>
    </citation>
    <scope>NUCLEOTIDE SEQUENCE</scope>
    <source>
        <strain evidence="1">CLIB 1444</strain>
    </source>
</reference>
<keyword evidence="2" id="KW-1185">Reference proteome</keyword>
<evidence type="ECO:0000313" key="1">
    <source>
        <dbReference type="EMBL" id="CAH6723825.1"/>
    </source>
</evidence>
<gene>
    <name evidence="1" type="ORF">CLIB1444_21S00210</name>
</gene>
<proteinExistence type="predicted"/>
<accession>A0ACA9YFX7</accession>
<name>A0ACA9YFX7_9ASCO</name>
<evidence type="ECO:0000313" key="2">
    <source>
        <dbReference type="Proteomes" id="UP001152531"/>
    </source>
</evidence>
<comment type="caution">
    <text evidence="1">The sequence shown here is derived from an EMBL/GenBank/DDBJ whole genome shotgun (WGS) entry which is preliminary data.</text>
</comment>
<organism evidence="1 2">
    <name type="scientific">[Candida] jaroonii</name>
    <dbReference type="NCBI Taxonomy" id="467808"/>
    <lineage>
        <taxon>Eukaryota</taxon>
        <taxon>Fungi</taxon>
        <taxon>Dikarya</taxon>
        <taxon>Ascomycota</taxon>
        <taxon>Saccharomycotina</taxon>
        <taxon>Pichiomycetes</taxon>
        <taxon>Debaryomycetaceae</taxon>
        <taxon>Yamadazyma</taxon>
    </lineage>
</organism>
<dbReference type="EMBL" id="CALSDN010000021">
    <property type="protein sequence ID" value="CAH6723825.1"/>
    <property type="molecule type" value="Genomic_DNA"/>
</dbReference>
<sequence length="158" mass="18467">MSKPFQPISDIINTTSPSKPQSFNELYGEPENFLEIEVRNPQTHNYGREVFTDYEVVCRTNIPSFKKRQSRVRRRYSDFVKLKQILETETSRVIIPSLPGKILLNSNKFNDLNIEKRRQGLEKFLSVVSGHPLLQTGSTTLIDFVQDEKWDPRPLSYY</sequence>
<protein>
    <submittedName>
        <fullName evidence="1">Sorting nexin-3</fullName>
    </submittedName>
</protein>
<dbReference type="Proteomes" id="UP001152531">
    <property type="component" value="Unassembled WGS sequence"/>
</dbReference>